<evidence type="ECO:0000313" key="6">
    <source>
        <dbReference type="Proteomes" id="UP000801492"/>
    </source>
</evidence>
<feature type="domain" description="DOMON" evidence="4">
    <location>
        <begin position="37"/>
        <end position="169"/>
    </location>
</feature>
<dbReference type="InterPro" id="IPR052126">
    <property type="entry name" value="Spindle_Org/Thrombomodulin"/>
</dbReference>
<sequence length="445" mass="49191">MIPKDLDVPPALGQTKISTTPTPRPTTPTNCREFLDKRLQVQWITKGDHVQITLSARIREDQYVAFGLSGAQNRPQMVGGDVAVAFYDTVTRTFQAVDYYMSHPAQCDGKAGVCPDERIGGRNDVTLVSGERKNGVTTIVYTRPLQTNEAVNDRPIPSQGEVNVIAAFGPLNSRREANAHSMADKTTDDVRIDFSSFDDHDCSGSLDNLVDPDGPKPWPPAKIIGENVFNAKIGPTGGKRGYTPITGQPSWGIAWYINDLLIPEITVERGQTYTFVVEGGDDSTNPARYHPFYVTDSREGGFGQKSEEQQRKQKVYAGVAYNHDGYPYPTAAGRYCEWAHKSIDKAVEKETFKEYLETLRLECEEGSPAVLNWTVPLDAPDLLYYQCYTHNNLGWKIHVVDPGYISQQNGGNTNGAQSPMPYIAVATICLLAVAAIAVHNRIRIF</sequence>
<evidence type="ECO:0000259" key="4">
    <source>
        <dbReference type="PROSITE" id="PS50836"/>
    </source>
</evidence>
<dbReference type="AlphaFoldDB" id="A0A8K0CKR3"/>
<keyword evidence="3" id="KW-1133">Transmembrane helix</keyword>
<organism evidence="5 6">
    <name type="scientific">Ignelater luminosus</name>
    <name type="common">Cucubano</name>
    <name type="synonym">Pyrophorus luminosus</name>
    <dbReference type="NCBI Taxonomy" id="2038154"/>
    <lineage>
        <taxon>Eukaryota</taxon>
        <taxon>Metazoa</taxon>
        <taxon>Ecdysozoa</taxon>
        <taxon>Arthropoda</taxon>
        <taxon>Hexapoda</taxon>
        <taxon>Insecta</taxon>
        <taxon>Pterygota</taxon>
        <taxon>Neoptera</taxon>
        <taxon>Endopterygota</taxon>
        <taxon>Coleoptera</taxon>
        <taxon>Polyphaga</taxon>
        <taxon>Elateriformia</taxon>
        <taxon>Elateroidea</taxon>
        <taxon>Elateridae</taxon>
        <taxon>Agrypninae</taxon>
        <taxon>Pyrophorini</taxon>
        <taxon>Ignelater</taxon>
    </lineage>
</organism>
<dbReference type="EMBL" id="VTPC01088197">
    <property type="protein sequence ID" value="KAF2886263.1"/>
    <property type="molecule type" value="Genomic_DNA"/>
</dbReference>
<keyword evidence="6" id="KW-1185">Reference proteome</keyword>
<comment type="caution">
    <text evidence="5">The sequence shown here is derived from an EMBL/GenBank/DDBJ whole genome shotgun (WGS) entry which is preliminary data.</text>
</comment>
<reference evidence="5" key="1">
    <citation type="submission" date="2019-08" db="EMBL/GenBank/DDBJ databases">
        <title>The genome of the North American firefly Photinus pyralis.</title>
        <authorList>
            <consortium name="Photinus pyralis genome working group"/>
            <person name="Fallon T.R."/>
            <person name="Sander Lower S.E."/>
            <person name="Weng J.-K."/>
        </authorList>
    </citation>
    <scope>NUCLEOTIDE SEQUENCE</scope>
    <source>
        <strain evidence="5">TRF0915ILg1</strain>
        <tissue evidence="5">Whole body</tissue>
    </source>
</reference>
<evidence type="ECO:0000256" key="3">
    <source>
        <dbReference type="SAM" id="Phobius"/>
    </source>
</evidence>
<name>A0A8K0CKR3_IGNLU</name>
<dbReference type="Proteomes" id="UP000801492">
    <property type="component" value="Unassembled WGS sequence"/>
</dbReference>
<keyword evidence="3" id="KW-0472">Membrane</keyword>
<feature type="transmembrane region" description="Helical" evidence="3">
    <location>
        <begin position="420"/>
        <end position="438"/>
    </location>
</feature>
<dbReference type="SMART" id="SM00664">
    <property type="entry name" value="DoH"/>
    <property type="match status" value="1"/>
</dbReference>
<dbReference type="PANTHER" id="PTHR24036:SF5">
    <property type="entry name" value="THROMBOMODULIN"/>
    <property type="match status" value="1"/>
</dbReference>
<evidence type="ECO:0000313" key="5">
    <source>
        <dbReference type="EMBL" id="KAF2886263.1"/>
    </source>
</evidence>
<evidence type="ECO:0000256" key="2">
    <source>
        <dbReference type="SAM" id="MobiDB-lite"/>
    </source>
</evidence>
<accession>A0A8K0CKR3</accession>
<dbReference type="InterPro" id="IPR045266">
    <property type="entry name" value="DOH_DOMON"/>
</dbReference>
<dbReference type="InterPro" id="IPR005018">
    <property type="entry name" value="DOMON_domain"/>
</dbReference>
<dbReference type="Pfam" id="PF03351">
    <property type="entry name" value="DOMON"/>
    <property type="match status" value="1"/>
</dbReference>
<dbReference type="PROSITE" id="PS50836">
    <property type="entry name" value="DOMON"/>
    <property type="match status" value="1"/>
</dbReference>
<dbReference type="OrthoDB" id="2448405at2759"/>
<protein>
    <recommendedName>
        <fullName evidence="4">DOMON domain-containing protein</fullName>
    </recommendedName>
</protein>
<feature type="region of interest" description="Disordered" evidence="2">
    <location>
        <begin position="1"/>
        <end position="28"/>
    </location>
</feature>
<evidence type="ECO:0000256" key="1">
    <source>
        <dbReference type="ARBA" id="ARBA00022737"/>
    </source>
</evidence>
<keyword evidence="1" id="KW-0677">Repeat</keyword>
<dbReference type="CDD" id="cd09631">
    <property type="entry name" value="DOMON_DOH"/>
    <property type="match status" value="1"/>
</dbReference>
<gene>
    <name evidence="5" type="ORF">ILUMI_19910</name>
</gene>
<proteinExistence type="predicted"/>
<dbReference type="PANTHER" id="PTHR24036">
    <property type="entry name" value="SKELETOR-RELATED"/>
    <property type="match status" value="1"/>
</dbReference>
<keyword evidence="3" id="KW-0812">Transmembrane</keyword>